<dbReference type="GO" id="GO:0043235">
    <property type="term" value="C:receptor complex"/>
    <property type="evidence" value="ECO:0007669"/>
    <property type="project" value="TreeGrafter"/>
</dbReference>
<dbReference type="GO" id="GO:0038131">
    <property type="term" value="F:neuregulin receptor activity"/>
    <property type="evidence" value="ECO:0007669"/>
    <property type="project" value="TreeGrafter"/>
</dbReference>
<dbReference type="InterPro" id="IPR011009">
    <property type="entry name" value="Kinase-like_dom_sf"/>
</dbReference>
<evidence type="ECO:0000256" key="10">
    <source>
        <dbReference type="ARBA" id="ARBA00022989"/>
    </source>
</evidence>
<feature type="binding site" evidence="18">
    <location>
        <begin position="702"/>
        <end position="710"/>
    </location>
    <ligand>
        <name>ATP</name>
        <dbReference type="ChEBI" id="CHEBI:30616"/>
    </ligand>
</feature>
<feature type="signal peptide" evidence="22">
    <location>
        <begin position="1"/>
        <end position="21"/>
    </location>
</feature>
<dbReference type="SMART" id="SM00261">
    <property type="entry name" value="FU"/>
    <property type="match status" value="4"/>
</dbReference>
<dbReference type="GO" id="GO:0038132">
    <property type="term" value="F:neuregulin binding"/>
    <property type="evidence" value="ECO:0007669"/>
    <property type="project" value="TreeGrafter"/>
</dbReference>
<evidence type="ECO:0000256" key="19">
    <source>
        <dbReference type="PROSITE-ProRule" id="PRU10141"/>
    </source>
</evidence>
<dbReference type="Proteomes" id="UP000694568">
    <property type="component" value="Unplaced"/>
</dbReference>
<dbReference type="Gene3D" id="2.10.220.10">
    <property type="entry name" value="Hormone Receptor, Insulin-like Growth Factor Receptor 1, Chain A, domain 2"/>
    <property type="match status" value="3"/>
</dbReference>
<evidence type="ECO:0000313" key="25">
    <source>
        <dbReference type="Proteomes" id="UP000694568"/>
    </source>
</evidence>
<evidence type="ECO:0000256" key="5">
    <source>
        <dbReference type="ARBA" id="ARBA00022692"/>
    </source>
</evidence>
<accession>A0A8D0D8G6</accession>
<dbReference type="Pfam" id="PF14843">
    <property type="entry name" value="GF_recep_IV"/>
    <property type="match status" value="1"/>
</dbReference>
<dbReference type="Pfam" id="PF00757">
    <property type="entry name" value="Furin-like"/>
    <property type="match status" value="1"/>
</dbReference>
<dbReference type="PIRSF" id="PIRSF000619">
    <property type="entry name" value="TyrPK_EGF-R"/>
    <property type="match status" value="1"/>
</dbReference>
<evidence type="ECO:0000256" key="20">
    <source>
        <dbReference type="SAM" id="MobiDB-lite"/>
    </source>
</evidence>
<evidence type="ECO:0000256" key="17">
    <source>
        <dbReference type="PIRNR" id="PIRNR000619"/>
    </source>
</evidence>
<dbReference type="GO" id="GO:0022008">
    <property type="term" value="P:neurogenesis"/>
    <property type="evidence" value="ECO:0007669"/>
    <property type="project" value="TreeGrafter"/>
</dbReference>
<protein>
    <recommendedName>
        <fullName evidence="2 17">Receptor protein-tyrosine kinase</fullName>
        <ecNumber evidence="2 17">2.7.10.1</ecNumber>
    </recommendedName>
</protein>
<dbReference type="InterPro" id="IPR036941">
    <property type="entry name" value="Rcpt_L-dom_sf"/>
</dbReference>
<dbReference type="GO" id="GO:0007169">
    <property type="term" value="P:cell surface receptor protein tyrosine kinase signaling pathway"/>
    <property type="evidence" value="ECO:0007669"/>
    <property type="project" value="UniProtKB-UniRule"/>
</dbReference>
<evidence type="ECO:0000256" key="8">
    <source>
        <dbReference type="ARBA" id="ARBA00022777"/>
    </source>
</evidence>
<evidence type="ECO:0000256" key="16">
    <source>
        <dbReference type="ARBA" id="ARBA00051243"/>
    </source>
</evidence>
<dbReference type="InterPro" id="IPR001245">
    <property type="entry name" value="Ser-Thr/Tyr_kinase_cat_dom"/>
</dbReference>
<evidence type="ECO:0000256" key="3">
    <source>
        <dbReference type="ARBA" id="ARBA00022553"/>
    </source>
</evidence>
<keyword evidence="13" id="KW-1015">Disulfide bond</keyword>
<evidence type="ECO:0000256" key="15">
    <source>
        <dbReference type="ARBA" id="ARBA00023180"/>
    </source>
</evidence>
<dbReference type="FunFam" id="3.30.200.20:FF:000276">
    <property type="entry name" value="Receptor tyrosine-protein kinase erbB-3"/>
    <property type="match status" value="1"/>
</dbReference>
<evidence type="ECO:0000256" key="14">
    <source>
        <dbReference type="ARBA" id="ARBA00023170"/>
    </source>
</evidence>
<dbReference type="FunFam" id="2.10.220.10:FF:000002">
    <property type="entry name" value="Receptor protein-tyrosine kinase"/>
    <property type="match status" value="1"/>
</dbReference>
<keyword evidence="11 17" id="KW-0472">Membrane</keyword>
<keyword evidence="3" id="KW-0597">Phosphoprotein</keyword>
<dbReference type="InterPro" id="IPR006211">
    <property type="entry name" value="Furin-like_Cys-rich_dom"/>
</dbReference>
<evidence type="ECO:0000256" key="21">
    <source>
        <dbReference type="SAM" id="Phobius"/>
    </source>
</evidence>
<reference evidence="24" key="2">
    <citation type="submission" date="2025-09" db="UniProtKB">
        <authorList>
            <consortium name="Ensembl"/>
        </authorList>
    </citation>
    <scope>IDENTIFICATION</scope>
</reference>
<feature type="binding site" evidence="18 19">
    <location>
        <position position="729"/>
    </location>
    <ligand>
        <name>ATP</name>
        <dbReference type="ChEBI" id="CHEBI:30616"/>
    </ligand>
</feature>
<evidence type="ECO:0000256" key="4">
    <source>
        <dbReference type="ARBA" id="ARBA00022679"/>
    </source>
</evidence>
<dbReference type="InterPro" id="IPR006212">
    <property type="entry name" value="Furin_repeat"/>
</dbReference>
<dbReference type="GO" id="GO:0008284">
    <property type="term" value="P:positive regulation of cell population proliferation"/>
    <property type="evidence" value="ECO:0007669"/>
    <property type="project" value="TreeGrafter"/>
</dbReference>
<proteinExistence type="inferred from homology"/>
<keyword evidence="25" id="KW-1185">Reference proteome</keyword>
<feature type="domain" description="Protein kinase" evidence="23">
    <location>
        <begin position="696"/>
        <end position="957"/>
    </location>
</feature>
<dbReference type="Gene3D" id="6.10.250.2930">
    <property type="match status" value="1"/>
</dbReference>
<dbReference type="Gene3D" id="3.80.20.20">
    <property type="entry name" value="Receptor L-domain"/>
    <property type="match status" value="2"/>
</dbReference>
<dbReference type="FunFam" id="2.10.220.10:FF:000001">
    <property type="entry name" value="Receptor protein-tyrosine kinase"/>
    <property type="match status" value="1"/>
</dbReference>
<dbReference type="InterPro" id="IPR000494">
    <property type="entry name" value="Rcpt_L-dom"/>
</dbReference>
<keyword evidence="4 17" id="KW-0808">Transferase</keyword>
<dbReference type="GO" id="GO:0004714">
    <property type="term" value="F:transmembrane receptor protein tyrosine kinase activity"/>
    <property type="evidence" value="ECO:0007669"/>
    <property type="project" value="UniProtKB-EC"/>
</dbReference>
<dbReference type="FunFam" id="1.10.510.10:FF:000233">
    <property type="entry name" value="receptor tyrosine-protein kinase erbB-3"/>
    <property type="match status" value="1"/>
</dbReference>
<dbReference type="PRINTS" id="PR00109">
    <property type="entry name" value="TYRKINASE"/>
</dbReference>
<dbReference type="InterPro" id="IPR009030">
    <property type="entry name" value="Growth_fac_rcpt_cys_sf"/>
</dbReference>
<keyword evidence="6 22" id="KW-0732">Signal</keyword>
<dbReference type="Gene3D" id="3.30.200.20">
    <property type="entry name" value="Phosphorylase Kinase, domain 1"/>
    <property type="match status" value="1"/>
</dbReference>
<evidence type="ECO:0000313" key="24">
    <source>
        <dbReference type="Ensembl" id="ENSSLUP00000040881.1"/>
    </source>
</evidence>
<evidence type="ECO:0000256" key="9">
    <source>
        <dbReference type="ARBA" id="ARBA00022840"/>
    </source>
</evidence>
<dbReference type="EC" id="2.7.10.1" evidence="2 17"/>
<dbReference type="AlphaFoldDB" id="A0A8D0D8G6"/>
<dbReference type="CDD" id="cd00064">
    <property type="entry name" value="FU"/>
    <property type="match status" value="3"/>
</dbReference>
<gene>
    <name evidence="24" type="primary">erbb3a</name>
</gene>
<evidence type="ECO:0000256" key="11">
    <source>
        <dbReference type="ARBA" id="ARBA00023136"/>
    </source>
</evidence>
<dbReference type="GO" id="GO:0009925">
    <property type="term" value="C:basal plasma membrane"/>
    <property type="evidence" value="ECO:0007669"/>
    <property type="project" value="TreeGrafter"/>
</dbReference>
<dbReference type="SUPFAM" id="SSF56112">
    <property type="entry name" value="Protein kinase-like (PK-like)"/>
    <property type="match status" value="1"/>
</dbReference>
<keyword evidence="12 17" id="KW-0829">Tyrosine-protein kinase</keyword>
<evidence type="ECO:0000256" key="6">
    <source>
        <dbReference type="ARBA" id="ARBA00022729"/>
    </source>
</evidence>
<dbReference type="InterPro" id="IPR017441">
    <property type="entry name" value="Protein_kinase_ATP_BS"/>
</dbReference>
<name>A0A8D0D8G6_SANLU</name>
<dbReference type="PROSITE" id="PS50011">
    <property type="entry name" value="PROTEIN_KINASE_DOM"/>
    <property type="match status" value="1"/>
</dbReference>
<keyword evidence="5 21" id="KW-0812">Transmembrane</keyword>
<reference evidence="24" key="1">
    <citation type="submission" date="2025-08" db="UniProtKB">
        <authorList>
            <consortium name="Ensembl"/>
        </authorList>
    </citation>
    <scope>IDENTIFICATION</scope>
</reference>
<keyword evidence="9 17" id="KW-0067">ATP-binding</keyword>
<dbReference type="InterPro" id="IPR016245">
    <property type="entry name" value="Tyr_kinase_EGF/ERB/XmrK_rcpt"/>
</dbReference>
<dbReference type="Pfam" id="PF07714">
    <property type="entry name" value="PK_Tyr_Ser-Thr"/>
    <property type="match status" value="1"/>
</dbReference>
<evidence type="ECO:0000256" key="18">
    <source>
        <dbReference type="PIRSR" id="PIRSR000619-2"/>
    </source>
</evidence>
<sequence>MRKVQQVLCVLLPCALQLCSAQTQGVVVCSGTHNGLSTTGNSELQYNLMKEMYTGCEIVMGNLEITMMEHTRDFSFLQSIREVTGYILLAVTEFSRLPLDRLRVIRGTTLYEDQYALAVMLNYQKDGQHGLQELGLTHLTGTQEVSRLVCLSVGGWSEADKAVTLSWNSHTHTVQPHLHSTCRRSCGDLPCWGPGNDTCQILTKTVCAPQCNSRCFGRNPSDCCHSECAGGCSGALDTDCFACRNFNNSGACVPLCPQTIIYNKHTFKMEPNPNAKYQYGSICVAQCPTNFVVDGSSCVSNCPSDKMEVEKNGMKSCEPCGGLCPKACHGTGSPTRQTVDALNIDSFINCTKIQGSLHFLVTGIKGDDYNNVPALDPEKLKIFKTVREITGVYILSIQSWPKNMSDLSVFSDLQIIQGRTLHRGYSLLVMKIPSLTSLGLSSLRKINDGGVYITGNKKLCYHDTVNWTIFVVVCVVIEGHVCDPLCSSDGCWGPGPNQCLSCKKYSRGVTCVPDCMFLTGERREFATQSGECMACHPECKVQEGKQTCTGPGADQCVACARLQDGPHCVSSCPEGVMGGDEVIFKYPNKQGSCETCHINCTQGCYGPGIGDCSCAIFSSYSSVIRQATTAIVLGVIAVLFASFSVFALTVLYRRGLAIRRKRAMRRYMESGENFEPLDPGEKGSKVHARILKPTELRKIKLLGNGAFGSVHKGIWIPEGDTVKLPVAIKTIHDRTGRQTFHELTEHMMTIGSMDHINVVRTLGICPGASLQLVTQLSSQGSLLEHVRNSKNKLSPQRLLNWCVQIAKGMYYLEENRMIHRNLAARNVLLKNNYTAQISDYGIADLLYPDDKKYFYNEVKFIKRTPIKWMALESILFRRHTHQSDVWSYGVTVWEMMSYGAEPYTTMRPQDVPDLLEKGERLSQPQICTIDVYMVMVKCWMIDENVRPTFKELANEFTRMARDPPRYLVIKVRKAVCLLVATIATWQSRSRLNSARTVSESSEGCGTAVELEMSEDFSLTGSLKRRRQREDSAYMSQRDSLSGGPPETPSPDMEEEDQNGYVLPGDSPERGDSIIHICCQLK</sequence>
<keyword evidence="7 17" id="KW-0547">Nucleotide-binding</keyword>
<keyword evidence="15" id="KW-0325">Glycoprotein</keyword>
<evidence type="ECO:0000256" key="1">
    <source>
        <dbReference type="ARBA" id="ARBA00004479"/>
    </source>
</evidence>
<dbReference type="InterPro" id="IPR050122">
    <property type="entry name" value="RTK"/>
</dbReference>
<dbReference type="GO" id="GO:0005524">
    <property type="term" value="F:ATP binding"/>
    <property type="evidence" value="ECO:0007669"/>
    <property type="project" value="UniProtKB-UniRule"/>
</dbReference>
<evidence type="ECO:0000256" key="7">
    <source>
        <dbReference type="ARBA" id="ARBA00022741"/>
    </source>
</evidence>
<dbReference type="Ensembl" id="ENSSLUT00000042194.1">
    <property type="protein sequence ID" value="ENSSLUP00000040881.1"/>
    <property type="gene ID" value="ENSSLUG00000014443.1"/>
</dbReference>
<dbReference type="PANTHER" id="PTHR24416">
    <property type="entry name" value="TYROSINE-PROTEIN KINASE RECEPTOR"/>
    <property type="match status" value="1"/>
</dbReference>
<keyword evidence="10 21" id="KW-1133">Transmembrane helix</keyword>
<feature type="chain" id="PRO_5034437849" description="Receptor protein-tyrosine kinase" evidence="22">
    <location>
        <begin position="22"/>
        <end position="1081"/>
    </location>
</feature>
<dbReference type="InterPro" id="IPR032778">
    <property type="entry name" value="GF_recep_IV"/>
</dbReference>
<dbReference type="InterPro" id="IPR044912">
    <property type="entry name" value="Egfr_JX_dom"/>
</dbReference>
<feature type="region of interest" description="Disordered" evidence="20">
    <location>
        <begin position="1019"/>
        <end position="1070"/>
    </location>
</feature>
<dbReference type="GO" id="GO:0043066">
    <property type="term" value="P:negative regulation of apoptotic process"/>
    <property type="evidence" value="ECO:0007669"/>
    <property type="project" value="TreeGrafter"/>
</dbReference>
<evidence type="ECO:0000259" key="23">
    <source>
        <dbReference type="PROSITE" id="PS50011"/>
    </source>
</evidence>
<dbReference type="Pfam" id="PF01030">
    <property type="entry name" value="Recep_L_domain"/>
    <property type="match status" value="2"/>
</dbReference>
<comment type="catalytic activity">
    <reaction evidence="16">
        <text>L-tyrosyl-[protein] + ATP = O-phospho-L-tyrosyl-[protein] + ADP + H(+)</text>
        <dbReference type="Rhea" id="RHEA:10596"/>
        <dbReference type="Rhea" id="RHEA-COMP:10136"/>
        <dbReference type="Rhea" id="RHEA-COMP:20101"/>
        <dbReference type="ChEBI" id="CHEBI:15378"/>
        <dbReference type="ChEBI" id="CHEBI:30616"/>
        <dbReference type="ChEBI" id="CHEBI:46858"/>
        <dbReference type="ChEBI" id="CHEBI:61978"/>
        <dbReference type="ChEBI" id="CHEBI:456216"/>
        <dbReference type="EC" id="2.7.10.1"/>
    </reaction>
</comment>
<keyword evidence="8 17" id="KW-0418">Kinase</keyword>
<dbReference type="GeneTree" id="ENSGT00940000156107"/>
<evidence type="ECO:0000256" key="2">
    <source>
        <dbReference type="ARBA" id="ARBA00011902"/>
    </source>
</evidence>
<evidence type="ECO:0000256" key="13">
    <source>
        <dbReference type="ARBA" id="ARBA00023157"/>
    </source>
</evidence>
<dbReference type="SUPFAM" id="SSF52058">
    <property type="entry name" value="L domain-like"/>
    <property type="match status" value="2"/>
</dbReference>
<evidence type="ECO:0000256" key="22">
    <source>
        <dbReference type="SAM" id="SignalP"/>
    </source>
</evidence>
<keyword evidence="14 17" id="KW-0675">Receptor</keyword>
<dbReference type="CDD" id="cd12095">
    <property type="entry name" value="TM_ErbB3"/>
    <property type="match status" value="1"/>
</dbReference>
<comment type="similarity">
    <text evidence="17">Belongs to the protein kinase superfamily. Tyr protein kinase family. EGF receptor subfamily.</text>
</comment>
<dbReference type="SUPFAM" id="SSF57184">
    <property type="entry name" value="Growth factor receptor domain"/>
    <property type="match status" value="2"/>
</dbReference>
<dbReference type="PANTHER" id="PTHR24416:SF88">
    <property type="entry name" value="RECEPTOR TYROSINE-PROTEIN KINASE ERBB-3"/>
    <property type="match status" value="1"/>
</dbReference>
<dbReference type="InterPro" id="IPR000719">
    <property type="entry name" value="Prot_kinase_dom"/>
</dbReference>
<comment type="subcellular location">
    <subcellularLocation>
        <location evidence="1">Membrane</location>
        <topology evidence="1">Single-pass type I membrane protein</topology>
    </subcellularLocation>
</comment>
<evidence type="ECO:0000256" key="12">
    <source>
        <dbReference type="ARBA" id="ARBA00023137"/>
    </source>
</evidence>
<dbReference type="PROSITE" id="PS00107">
    <property type="entry name" value="PROTEIN_KINASE_ATP"/>
    <property type="match status" value="1"/>
</dbReference>
<feature type="transmembrane region" description="Helical" evidence="21">
    <location>
        <begin position="630"/>
        <end position="652"/>
    </location>
</feature>
<dbReference type="Gene3D" id="1.10.510.10">
    <property type="entry name" value="Transferase(Phosphotransferase) domain 1"/>
    <property type="match status" value="1"/>
</dbReference>
<organism evidence="24 25">
    <name type="scientific">Sander lucioperca</name>
    <name type="common">Pike-perch</name>
    <name type="synonym">Perca lucioperca</name>
    <dbReference type="NCBI Taxonomy" id="283035"/>
    <lineage>
        <taxon>Eukaryota</taxon>
        <taxon>Metazoa</taxon>
        <taxon>Chordata</taxon>
        <taxon>Craniata</taxon>
        <taxon>Vertebrata</taxon>
        <taxon>Euteleostomi</taxon>
        <taxon>Actinopterygii</taxon>
        <taxon>Neopterygii</taxon>
        <taxon>Teleostei</taxon>
        <taxon>Neoteleostei</taxon>
        <taxon>Acanthomorphata</taxon>
        <taxon>Eupercaria</taxon>
        <taxon>Perciformes</taxon>
        <taxon>Percoidei</taxon>
        <taxon>Percidae</taxon>
        <taxon>Luciopercinae</taxon>
        <taxon>Sander</taxon>
    </lineage>
</organism>
<dbReference type="GO" id="GO:0009966">
    <property type="term" value="P:regulation of signal transduction"/>
    <property type="evidence" value="ECO:0007669"/>
    <property type="project" value="UniProtKB-ARBA"/>
</dbReference>